<dbReference type="Pfam" id="PF03981">
    <property type="entry name" value="Ubiq_cyt_C_chap"/>
    <property type="match status" value="1"/>
</dbReference>
<name>A0ABD1EBL7_HYPHA</name>
<dbReference type="EMBL" id="JBDJPC010000009">
    <property type="protein sequence ID" value="KAL1491960.1"/>
    <property type="molecule type" value="Genomic_DNA"/>
</dbReference>
<feature type="domain" description="Ubiquinol-cytochrome c chaperone" evidence="2">
    <location>
        <begin position="104"/>
        <end position="239"/>
    </location>
</feature>
<sequence length="250" mass="29229">MNISRFCSVLCRQTIIRSQIYDPHGLFTRKTIIRPLILRHSSDNRRQVSTIEAESKTKRSPSLIYKLLKKIPFLNVERHRIAGSAYFLYESIADGLDYMSFMEKYELPDTFYSWFVLTELHIWMLSARAMAEDEDGHILRNSLVEALWTDVAKRTQKLGQVNPAAMRVQIKDLSEQLQAAFIAYDEGLQSDDIVLAGAIWRRMYQMQYTSPHHIEDIVRYIRKHMTLLDNLSLDQITSVTPVKWEMAIRV</sequence>
<dbReference type="InterPro" id="IPR007129">
    <property type="entry name" value="Ubiqinol_cyt_c_chaperone_CPB3"/>
</dbReference>
<comment type="caution">
    <text evidence="3">The sequence shown here is derived from an EMBL/GenBank/DDBJ whole genome shotgun (WGS) entry which is preliminary data.</text>
</comment>
<evidence type="ECO:0000313" key="3">
    <source>
        <dbReference type="EMBL" id="KAL1491960.1"/>
    </source>
</evidence>
<keyword evidence="4" id="KW-1185">Reference proteome</keyword>
<accession>A0ABD1EBL7</accession>
<organism evidence="3 4">
    <name type="scientific">Hypothenemus hampei</name>
    <name type="common">Coffee berry borer</name>
    <dbReference type="NCBI Taxonomy" id="57062"/>
    <lineage>
        <taxon>Eukaryota</taxon>
        <taxon>Metazoa</taxon>
        <taxon>Ecdysozoa</taxon>
        <taxon>Arthropoda</taxon>
        <taxon>Hexapoda</taxon>
        <taxon>Insecta</taxon>
        <taxon>Pterygota</taxon>
        <taxon>Neoptera</taxon>
        <taxon>Endopterygota</taxon>
        <taxon>Coleoptera</taxon>
        <taxon>Polyphaga</taxon>
        <taxon>Cucujiformia</taxon>
        <taxon>Curculionidae</taxon>
        <taxon>Scolytinae</taxon>
        <taxon>Hypothenemus</taxon>
    </lineage>
</organism>
<evidence type="ECO:0000313" key="4">
    <source>
        <dbReference type="Proteomes" id="UP001566132"/>
    </source>
</evidence>
<dbReference type="PANTHER" id="PTHR12184">
    <property type="entry name" value="UBIQUINOL-CYTOCHROME C REDUCTASE COMPLEX ASSEMBLY FACTOR 1 FAMILY MEMBER"/>
    <property type="match status" value="1"/>
</dbReference>
<protein>
    <recommendedName>
        <fullName evidence="2">Ubiquinol-cytochrome c chaperone domain-containing protein</fullName>
    </recommendedName>
</protein>
<comment type="similarity">
    <text evidence="1">Belongs to the CBP3 family.</text>
</comment>
<gene>
    <name evidence="3" type="ORF">ABEB36_012474</name>
</gene>
<evidence type="ECO:0000256" key="1">
    <source>
        <dbReference type="ARBA" id="ARBA00006407"/>
    </source>
</evidence>
<dbReference type="Proteomes" id="UP001566132">
    <property type="component" value="Unassembled WGS sequence"/>
</dbReference>
<dbReference type="AlphaFoldDB" id="A0ABD1EBL7"/>
<evidence type="ECO:0000259" key="2">
    <source>
        <dbReference type="Pfam" id="PF03981"/>
    </source>
</evidence>
<proteinExistence type="inferred from homology"/>
<dbReference type="InterPro" id="IPR021150">
    <property type="entry name" value="Ubiq_cyt_c_chap"/>
</dbReference>
<dbReference type="PANTHER" id="PTHR12184:SF1">
    <property type="entry name" value="UBIQUINOL-CYTOCHROME-C REDUCTASE COMPLEX ASSEMBLY FACTOR 1"/>
    <property type="match status" value="1"/>
</dbReference>
<reference evidence="3 4" key="1">
    <citation type="submission" date="2024-05" db="EMBL/GenBank/DDBJ databases">
        <title>Genetic variation in Jamaican populations of the coffee berry borer (Hypothenemus hampei).</title>
        <authorList>
            <person name="Errbii M."/>
            <person name="Myrie A."/>
        </authorList>
    </citation>
    <scope>NUCLEOTIDE SEQUENCE [LARGE SCALE GENOMIC DNA]</scope>
    <source>
        <strain evidence="3">JA-Hopewell-2020-01-JO</strain>
        <tissue evidence="3">Whole body</tissue>
    </source>
</reference>